<name>A0A6P1SUA1_9RHOB</name>
<dbReference type="NCBIfam" id="TIGR01730">
    <property type="entry name" value="RND_mfp"/>
    <property type="match status" value="1"/>
</dbReference>
<evidence type="ECO:0000259" key="3">
    <source>
        <dbReference type="Pfam" id="PF25973"/>
    </source>
</evidence>
<dbReference type="InterPro" id="IPR006143">
    <property type="entry name" value="RND_pump_MFP"/>
</dbReference>
<comment type="similarity">
    <text evidence="1">Belongs to the membrane fusion protein (MFP) (TC 8.A.1) family.</text>
</comment>
<evidence type="ECO:0000313" key="5">
    <source>
        <dbReference type="Proteomes" id="UP000464495"/>
    </source>
</evidence>
<keyword evidence="2" id="KW-0732">Signal</keyword>
<dbReference type="Gene3D" id="2.40.50.100">
    <property type="match status" value="1"/>
</dbReference>
<accession>A0A6P1SUA1</accession>
<dbReference type="EMBL" id="CP046620">
    <property type="protein sequence ID" value="QHQ34254.1"/>
    <property type="molecule type" value="Genomic_DNA"/>
</dbReference>
<dbReference type="Proteomes" id="UP000464495">
    <property type="component" value="Chromosome"/>
</dbReference>
<sequence>MFPPMRAIIFSALISIFAAAIATADQPLVVEVVKAQNVSDDRTFSLTGEIAARDTLSASFPSGGRIAEVLVEEGDTVTEGTVLARMQSVQQEQAVRAAEAGLSTAEADHRQAVEDLERQTALLERGATTRISRDDAEDALRIAEGGLAQARAELDRAHDALDDTVLLAPTDATIIDRSVEPGQVVGAAQPVMTLALGDALDAVFDVPEVLLTTDLPKPEVELTLIDHPDVIFEGIAREMAPLVDPEKGTVAVKVTITDPPRFVAYGDAVRGTATRTVAPFIALPFTSLSANSDGPAVWIVDPETMAVTLRNVEIDRFETGRILLANGVEEGTTVVTKGAQLLYPGRIVTYSEAAQ</sequence>
<dbReference type="GO" id="GO:0015562">
    <property type="term" value="F:efflux transmembrane transporter activity"/>
    <property type="evidence" value="ECO:0007669"/>
    <property type="project" value="TreeGrafter"/>
</dbReference>
<dbReference type="SUPFAM" id="SSF111369">
    <property type="entry name" value="HlyD-like secretion proteins"/>
    <property type="match status" value="1"/>
</dbReference>
<feature type="chain" id="PRO_5026970413" evidence="2">
    <location>
        <begin position="25"/>
        <end position="355"/>
    </location>
</feature>
<feature type="signal peptide" evidence="2">
    <location>
        <begin position="1"/>
        <end position="24"/>
    </location>
</feature>
<dbReference type="Gene3D" id="1.10.287.470">
    <property type="entry name" value="Helix hairpin bin"/>
    <property type="match status" value="1"/>
</dbReference>
<dbReference type="InterPro" id="IPR058647">
    <property type="entry name" value="BSH_CzcB-like"/>
</dbReference>
<reference evidence="4 5" key="1">
    <citation type="submission" date="2019-12" db="EMBL/GenBank/DDBJ databases">
        <title>Complete genome sequence of Algicella marina strain 9Alg 56(T) isolated from the red alga Tichocarpus crinitus.</title>
        <authorList>
            <person name="Kim S.-G."/>
            <person name="Nedashkovskaya O.I."/>
        </authorList>
    </citation>
    <scope>NUCLEOTIDE SEQUENCE [LARGE SCALE GENOMIC DNA]</scope>
    <source>
        <strain evidence="4 5">9Alg 56</strain>
    </source>
</reference>
<feature type="domain" description="CzcB-like barrel-sandwich hybrid" evidence="3">
    <location>
        <begin position="63"/>
        <end position="195"/>
    </location>
</feature>
<protein>
    <submittedName>
        <fullName evidence="4">Efflux RND transporter periplasmic adaptor subunit</fullName>
    </submittedName>
</protein>
<dbReference type="KEGG" id="amaq:GO499_03130"/>
<dbReference type="RefSeq" id="WP_161860825.1">
    <property type="nucleotide sequence ID" value="NZ_CP046620.1"/>
</dbReference>
<organism evidence="4 5">
    <name type="scientific">Algicella marina</name>
    <dbReference type="NCBI Taxonomy" id="2683284"/>
    <lineage>
        <taxon>Bacteria</taxon>
        <taxon>Pseudomonadati</taxon>
        <taxon>Pseudomonadota</taxon>
        <taxon>Alphaproteobacteria</taxon>
        <taxon>Rhodobacterales</taxon>
        <taxon>Paracoccaceae</taxon>
        <taxon>Algicella</taxon>
    </lineage>
</organism>
<dbReference type="PANTHER" id="PTHR30469">
    <property type="entry name" value="MULTIDRUG RESISTANCE PROTEIN MDTA"/>
    <property type="match status" value="1"/>
</dbReference>
<dbReference type="Pfam" id="PF25973">
    <property type="entry name" value="BSH_CzcB"/>
    <property type="match status" value="1"/>
</dbReference>
<evidence type="ECO:0000313" key="4">
    <source>
        <dbReference type="EMBL" id="QHQ34254.1"/>
    </source>
</evidence>
<dbReference type="GO" id="GO:1990281">
    <property type="term" value="C:efflux pump complex"/>
    <property type="evidence" value="ECO:0007669"/>
    <property type="project" value="TreeGrafter"/>
</dbReference>
<dbReference type="AlphaFoldDB" id="A0A6P1SUA1"/>
<dbReference type="PANTHER" id="PTHR30469:SF38">
    <property type="entry name" value="HLYD FAMILY SECRETION PROTEIN"/>
    <property type="match status" value="1"/>
</dbReference>
<gene>
    <name evidence="4" type="ORF">GO499_03130</name>
</gene>
<dbReference type="Gene3D" id="2.40.30.170">
    <property type="match status" value="1"/>
</dbReference>
<evidence type="ECO:0000256" key="1">
    <source>
        <dbReference type="ARBA" id="ARBA00009477"/>
    </source>
</evidence>
<keyword evidence="5" id="KW-1185">Reference proteome</keyword>
<proteinExistence type="inferred from homology"/>
<evidence type="ECO:0000256" key="2">
    <source>
        <dbReference type="SAM" id="SignalP"/>
    </source>
</evidence>
<dbReference type="Gene3D" id="2.40.420.20">
    <property type="match status" value="1"/>
</dbReference>